<dbReference type="SUPFAM" id="SSF53850">
    <property type="entry name" value="Periplasmic binding protein-like II"/>
    <property type="match status" value="1"/>
</dbReference>
<dbReference type="GO" id="GO:0042597">
    <property type="term" value="C:periplasmic space"/>
    <property type="evidence" value="ECO:0007669"/>
    <property type="project" value="UniProtKB-ARBA"/>
</dbReference>
<dbReference type="RefSeq" id="WP_200805095.1">
    <property type="nucleotide sequence ID" value="NZ_FUYN01000003.1"/>
</dbReference>
<dbReference type="Pfam" id="PF00496">
    <property type="entry name" value="SBP_bac_5"/>
    <property type="match status" value="1"/>
</dbReference>
<evidence type="ECO:0000313" key="7">
    <source>
        <dbReference type="EMBL" id="SKB44948.1"/>
    </source>
</evidence>
<evidence type="ECO:0000256" key="5">
    <source>
        <dbReference type="SAM" id="SignalP"/>
    </source>
</evidence>
<dbReference type="Proteomes" id="UP000243406">
    <property type="component" value="Unassembled WGS sequence"/>
</dbReference>
<keyword evidence="8" id="KW-1185">Reference proteome</keyword>
<dbReference type="PROSITE" id="PS51257">
    <property type="entry name" value="PROKAR_LIPOPROTEIN"/>
    <property type="match status" value="1"/>
</dbReference>
<accession>A0A1T5BCJ7</accession>
<dbReference type="EMBL" id="FUYN01000003">
    <property type="protein sequence ID" value="SKB44948.1"/>
    <property type="molecule type" value="Genomic_DNA"/>
</dbReference>
<comment type="similarity">
    <text evidence="2">Belongs to the bacterial solute-binding protein 5 family.</text>
</comment>
<dbReference type="InterPro" id="IPR030678">
    <property type="entry name" value="Peptide/Ni-bd"/>
</dbReference>
<dbReference type="InterPro" id="IPR023765">
    <property type="entry name" value="SBP_5_CS"/>
</dbReference>
<dbReference type="Gene3D" id="3.10.105.10">
    <property type="entry name" value="Dipeptide-binding Protein, Domain 3"/>
    <property type="match status" value="1"/>
</dbReference>
<dbReference type="GO" id="GO:0015833">
    <property type="term" value="P:peptide transport"/>
    <property type="evidence" value="ECO:0007669"/>
    <property type="project" value="TreeGrafter"/>
</dbReference>
<gene>
    <name evidence="7" type="ORF">SAMN02745120_1528</name>
</gene>
<feature type="domain" description="Solute-binding protein family 5" evidence="6">
    <location>
        <begin position="81"/>
        <end position="434"/>
    </location>
</feature>
<evidence type="ECO:0000256" key="4">
    <source>
        <dbReference type="ARBA" id="ARBA00022729"/>
    </source>
</evidence>
<reference evidence="8" key="1">
    <citation type="submission" date="2017-02" db="EMBL/GenBank/DDBJ databases">
        <authorList>
            <person name="Varghese N."/>
            <person name="Submissions S."/>
        </authorList>
    </citation>
    <scope>NUCLEOTIDE SEQUENCE [LARGE SCALE GENOMIC DNA]</scope>
    <source>
        <strain evidence="8">ATCC 35199</strain>
    </source>
</reference>
<dbReference type="Gene3D" id="3.40.190.10">
    <property type="entry name" value="Periplasmic binding protein-like II"/>
    <property type="match status" value="1"/>
</dbReference>
<dbReference type="InterPro" id="IPR039424">
    <property type="entry name" value="SBP_5"/>
</dbReference>
<evidence type="ECO:0000313" key="8">
    <source>
        <dbReference type="Proteomes" id="UP000243406"/>
    </source>
</evidence>
<dbReference type="PROSITE" id="PS01040">
    <property type="entry name" value="SBP_BACTERIAL_5"/>
    <property type="match status" value="1"/>
</dbReference>
<dbReference type="PIRSF" id="PIRSF002741">
    <property type="entry name" value="MppA"/>
    <property type="match status" value="1"/>
</dbReference>
<feature type="chain" id="PRO_5012662312" evidence="5">
    <location>
        <begin position="29"/>
        <end position="536"/>
    </location>
</feature>
<dbReference type="PANTHER" id="PTHR30290:SF9">
    <property type="entry name" value="OLIGOPEPTIDE-BINDING PROTEIN APPA"/>
    <property type="match status" value="1"/>
</dbReference>
<sequence length="536" mass="59760">MKKIAISLLCITMLASSLLLGGCSSKQAENSQSEEKEAKKELVLALGSEPDGGFDPINGWGRYGSPLFQSTLLKRDQDMNIINDLATGYEVSEDGLTWTVNIREDAKFSDGQPLTSEDVVFTFEKLMESSSTVDLTFVDSVTSKSDYSLEFKLKSPRSTFISNLIATGIVPKKSYTSEYYQKPIGSGPLVLVQWDKGQQIIVKPNENYYGQKPNFDKITFLFLEEDAAFAAAKAGQLDMTAIPPSYASQKIEGMKLTEVSSVDNRGIMFPTVKSGEADADSNPIGNDVTSDLAIRQAINVALDRQAIVDGVLEGYGTKAYSICDKMPWWNEETVTTDNDIDLAKKILTDGGWIDADGDGILEKDNIKAEFNLVYPSGDQLRQSLAMVVADMVKPIGINIVIEAKTWDEIEAVLHKDAILMGWGSQDPLEMYNVYSSKMKGVEWYNPGYYENQKVDEYMEKALQARSEEEANEYWKKAQWDGETGLSGKGDVPWVWLVNRSHLYLVNDKLDIGKQQIQPHGHGWPLTSNIEQWKWID</sequence>
<protein>
    <submittedName>
        <fullName evidence="7">Peptide/nickel transport system substrate-binding protein</fullName>
    </submittedName>
</protein>
<comment type="subcellular location">
    <subcellularLocation>
        <location evidence="1">Cell membrane</location>
        <topology evidence="1">Lipid-anchor</topology>
    </subcellularLocation>
</comment>
<dbReference type="PANTHER" id="PTHR30290">
    <property type="entry name" value="PERIPLASMIC BINDING COMPONENT OF ABC TRANSPORTER"/>
    <property type="match status" value="1"/>
</dbReference>
<dbReference type="GO" id="GO:0043190">
    <property type="term" value="C:ATP-binding cassette (ABC) transporter complex"/>
    <property type="evidence" value="ECO:0007669"/>
    <property type="project" value="InterPro"/>
</dbReference>
<evidence type="ECO:0000256" key="1">
    <source>
        <dbReference type="ARBA" id="ARBA00004193"/>
    </source>
</evidence>
<dbReference type="GO" id="GO:1904680">
    <property type="term" value="F:peptide transmembrane transporter activity"/>
    <property type="evidence" value="ECO:0007669"/>
    <property type="project" value="TreeGrafter"/>
</dbReference>
<keyword evidence="3" id="KW-0813">Transport</keyword>
<dbReference type="AlphaFoldDB" id="A0A1T5BCJ7"/>
<evidence type="ECO:0000256" key="3">
    <source>
        <dbReference type="ARBA" id="ARBA00022448"/>
    </source>
</evidence>
<evidence type="ECO:0000256" key="2">
    <source>
        <dbReference type="ARBA" id="ARBA00005695"/>
    </source>
</evidence>
<dbReference type="InterPro" id="IPR000914">
    <property type="entry name" value="SBP_5_dom"/>
</dbReference>
<keyword evidence="4 5" id="KW-0732">Signal</keyword>
<evidence type="ECO:0000259" key="6">
    <source>
        <dbReference type="Pfam" id="PF00496"/>
    </source>
</evidence>
<proteinExistence type="inferred from homology"/>
<name>A0A1T5BCJ7_9FIRM</name>
<dbReference type="CDD" id="cd08518">
    <property type="entry name" value="PBP2_NikA_DppA_OppA_like_19"/>
    <property type="match status" value="1"/>
</dbReference>
<feature type="signal peptide" evidence="5">
    <location>
        <begin position="1"/>
        <end position="28"/>
    </location>
</feature>
<organism evidence="7 8">
    <name type="scientific">Acetoanaerobium noterae</name>
    <dbReference type="NCBI Taxonomy" id="745369"/>
    <lineage>
        <taxon>Bacteria</taxon>
        <taxon>Bacillati</taxon>
        <taxon>Bacillota</taxon>
        <taxon>Clostridia</taxon>
        <taxon>Peptostreptococcales</taxon>
        <taxon>Filifactoraceae</taxon>
        <taxon>Acetoanaerobium</taxon>
    </lineage>
</organism>